<accession>A0AAE8MZ53</accession>
<gene>
    <name evidence="2" type="ORF">DNG_05929</name>
</gene>
<feature type="compositionally biased region" description="Basic residues" evidence="1">
    <location>
        <begin position="150"/>
        <end position="163"/>
    </location>
</feature>
<feature type="compositionally biased region" description="Basic and acidic residues" evidence="1">
    <location>
        <begin position="164"/>
        <end position="188"/>
    </location>
</feature>
<reference evidence="2" key="1">
    <citation type="submission" date="2018-03" db="EMBL/GenBank/DDBJ databases">
        <authorList>
            <person name="Guldener U."/>
        </authorList>
    </citation>
    <scope>NUCLEOTIDE SEQUENCE</scope>
</reference>
<evidence type="ECO:0000313" key="2">
    <source>
        <dbReference type="EMBL" id="SPO03247.1"/>
    </source>
</evidence>
<dbReference type="EMBL" id="ONZQ02000008">
    <property type="protein sequence ID" value="SPO03247.1"/>
    <property type="molecule type" value="Genomic_DNA"/>
</dbReference>
<evidence type="ECO:0000256" key="1">
    <source>
        <dbReference type="SAM" id="MobiDB-lite"/>
    </source>
</evidence>
<organism evidence="2 3">
    <name type="scientific">Cephalotrichum gorgonifer</name>
    <dbReference type="NCBI Taxonomy" id="2041049"/>
    <lineage>
        <taxon>Eukaryota</taxon>
        <taxon>Fungi</taxon>
        <taxon>Dikarya</taxon>
        <taxon>Ascomycota</taxon>
        <taxon>Pezizomycotina</taxon>
        <taxon>Sordariomycetes</taxon>
        <taxon>Hypocreomycetidae</taxon>
        <taxon>Microascales</taxon>
        <taxon>Microascaceae</taxon>
        <taxon>Cephalotrichum</taxon>
    </lineage>
</organism>
<feature type="compositionally biased region" description="Basic and acidic residues" evidence="1">
    <location>
        <begin position="117"/>
        <end position="128"/>
    </location>
</feature>
<proteinExistence type="predicted"/>
<comment type="caution">
    <text evidence="2">The sequence shown here is derived from an EMBL/GenBank/DDBJ whole genome shotgun (WGS) entry which is preliminary data.</text>
</comment>
<keyword evidence="3" id="KW-1185">Reference proteome</keyword>
<name>A0AAE8MZ53_9PEZI</name>
<feature type="compositionally biased region" description="Acidic residues" evidence="1">
    <location>
        <begin position="129"/>
        <end position="141"/>
    </location>
</feature>
<protein>
    <submittedName>
        <fullName evidence="2">Uncharacterized protein</fullName>
    </submittedName>
</protein>
<evidence type="ECO:0000313" key="3">
    <source>
        <dbReference type="Proteomes" id="UP001187682"/>
    </source>
</evidence>
<sequence length="195" mass="21163">MASPPGTPGQTAQITLTPREIELLACGMQSTKDANPGWPIPRDAKLMVYVGQGSRHMLARQLLVKIQIDYDKFAALAGLTIGSARVLWGKLRRKLEGASGRGGTPASAKSQTSKSKLKNEPTKRKLSDIDDANADDDDTGESPESPTKAATKRRAKKAKRTKKAKDDIQVKDDVQVKEEGDNAHVKDEDATEEEI</sequence>
<dbReference type="AlphaFoldDB" id="A0AAE8MZ53"/>
<dbReference type="Proteomes" id="UP001187682">
    <property type="component" value="Unassembled WGS sequence"/>
</dbReference>
<feature type="region of interest" description="Disordered" evidence="1">
    <location>
        <begin position="96"/>
        <end position="195"/>
    </location>
</feature>